<evidence type="ECO:0000256" key="5">
    <source>
        <dbReference type="ARBA" id="ARBA00022692"/>
    </source>
</evidence>
<sequence length="862" mass="93834">MRKFAHSKIGSAVALSMLAGSYTLAGSALAQESQATDKEDTIEIISISRKRPESLQEVPIAVSALSARDIETAGIERPGDFIALVPNVNIVDAANVGDTQVNIRGIVSTRDAESTFAYVVDGVLMTNPNGFNGELLDIAQIEILKGPQGALYGRNAVAGAILVTTTLPSEEFEGSVKIGAGNAGIKRINGIMSGALSDNVRGRLTASYNSMDGHYENILTGRDDVVDYLEDTTIKGRLMWDVSDELTLDIRAGLSKVEGGALNYNAVFALPSFVNAFNQPAYNANVNDHEFTFAFNVPGENEQDTTEFSLKADWDLDGYDVTGVLSYNDLEEYLLADGTSASFYGYEVTPQCQTDRATLNNTPTALGGANRTDLFGEFFAPFGVFPPGVEFTGVYGPFTPTACDGYQYQERSQSDFSGEIRVASDDNDAELRWIAGVYFAEIERDVVVAYGADQGQGFLRQPYIAPTGPNPTDLLFNDTFDTSVLSAFGQIEYDLNDKTELAVALRYDYEDRSVSNNVPNVSASGLNVNTFVNGVLGPINPAFNASPNGIPDRSRSFSQLQPKVTLSYELSDNLNSYASYGVGFRSGGFNSIGTKATLDFWFNSSDAGNTPGDAVNAQLLVNDEYDKEVTTNIELGLKSKLMDGKVRINGAVFRTTVDDNQFFEFFAGPFGLLRAVTTIEELEIQGFELDIAADITDTFKVFGGLGLLDSEIKENRNRPVTVGNKAPQSPDTTYTLGFSYEQPVSDEYWVTTRVDYQYTGETFFHTLQGEQTPTIWDFFGTLGGGVPPGPHPQSFENAKRDSFSTLNARIALEAETWTLAIYGKNITDEKYLQEVIPTPEFGGSFLHPSAQAEYGVEFTYNF</sequence>
<evidence type="ECO:0000256" key="3">
    <source>
        <dbReference type="ARBA" id="ARBA00022452"/>
    </source>
</evidence>
<evidence type="ECO:0000256" key="8">
    <source>
        <dbReference type="ARBA" id="ARBA00023077"/>
    </source>
</evidence>
<dbReference type="PROSITE" id="PS52016">
    <property type="entry name" value="TONB_DEPENDENT_REC_3"/>
    <property type="match status" value="1"/>
</dbReference>
<dbReference type="HOGENOM" id="CLU_008287_15_0_6"/>
<feature type="chain" id="PRO_5003467166" evidence="13">
    <location>
        <begin position="31"/>
        <end position="862"/>
    </location>
</feature>
<evidence type="ECO:0000256" key="1">
    <source>
        <dbReference type="ARBA" id="ARBA00004571"/>
    </source>
</evidence>
<evidence type="ECO:0000313" key="16">
    <source>
        <dbReference type="EMBL" id="AEP31275.1"/>
    </source>
</evidence>
<feature type="domain" description="TonB-dependent receptor plug" evidence="15">
    <location>
        <begin position="55"/>
        <end position="160"/>
    </location>
</feature>
<dbReference type="eggNOG" id="COG4774">
    <property type="taxonomic scope" value="Bacteria"/>
</dbReference>
<organism evidence="16 17">
    <name type="scientific">Glaciecola nitratireducens (strain JCM 12485 / KCTC 12276 / FR1064)</name>
    <dbReference type="NCBI Taxonomy" id="1085623"/>
    <lineage>
        <taxon>Bacteria</taxon>
        <taxon>Pseudomonadati</taxon>
        <taxon>Pseudomonadota</taxon>
        <taxon>Gammaproteobacteria</taxon>
        <taxon>Alteromonadales</taxon>
        <taxon>Alteromonadaceae</taxon>
        <taxon>Brumicola</taxon>
    </lineage>
</organism>
<dbReference type="InterPro" id="IPR039426">
    <property type="entry name" value="TonB-dep_rcpt-like"/>
</dbReference>
<dbReference type="Proteomes" id="UP000009282">
    <property type="component" value="Chromosome"/>
</dbReference>
<dbReference type="KEGG" id="gni:GNIT_3180"/>
<dbReference type="InterPro" id="IPR036942">
    <property type="entry name" value="Beta-barrel_TonB_sf"/>
</dbReference>
<keyword evidence="3 11" id="KW-1134">Transmembrane beta strand</keyword>
<evidence type="ECO:0000256" key="13">
    <source>
        <dbReference type="SAM" id="SignalP"/>
    </source>
</evidence>
<dbReference type="EMBL" id="CP003060">
    <property type="protein sequence ID" value="AEP31275.1"/>
    <property type="molecule type" value="Genomic_DNA"/>
</dbReference>
<keyword evidence="9 11" id="KW-0472">Membrane</keyword>
<keyword evidence="7" id="KW-0406">Ion transport</keyword>
<dbReference type="AlphaFoldDB" id="G4QE01"/>
<comment type="subcellular location">
    <subcellularLocation>
        <location evidence="1 11">Cell outer membrane</location>
        <topology evidence="1 11">Multi-pass membrane protein</topology>
    </subcellularLocation>
</comment>
<protein>
    <submittedName>
        <fullName evidence="16">TonB-dependent receptor</fullName>
    </submittedName>
</protein>
<evidence type="ECO:0000256" key="7">
    <source>
        <dbReference type="ARBA" id="ARBA00023065"/>
    </source>
</evidence>
<keyword evidence="16" id="KW-0675">Receptor</keyword>
<comment type="similarity">
    <text evidence="11 12">Belongs to the TonB-dependent receptor family.</text>
</comment>
<dbReference type="PANTHER" id="PTHR32552">
    <property type="entry name" value="FERRICHROME IRON RECEPTOR-RELATED"/>
    <property type="match status" value="1"/>
</dbReference>
<evidence type="ECO:0000259" key="14">
    <source>
        <dbReference type="Pfam" id="PF00593"/>
    </source>
</evidence>
<dbReference type="GO" id="GO:0006826">
    <property type="term" value="P:iron ion transport"/>
    <property type="evidence" value="ECO:0007669"/>
    <property type="project" value="UniProtKB-KW"/>
</dbReference>
<evidence type="ECO:0000256" key="11">
    <source>
        <dbReference type="PROSITE-ProRule" id="PRU01360"/>
    </source>
</evidence>
<evidence type="ECO:0000256" key="6">
    <source>
        <dbReference type="ARBA" id="ARBA00023004"/>
    </source>
</evidence>
<evidence type="ECO:0000256" key="2">
    <source>
        <dbReference type="ARBA" id="ARBA00022448"/>
    </source>
</evidence>
<keyword evidence="13" id="KW-0732">Signal</keyword>
<keyword evidence="8 12" id="KW-0798">TonB box</keyword>
<keyword evidence="5 11" id="KW-0812">Transmembrane</keyword>
<keyword evidence="10 11" id="KW-0998">Cell outer membrane</keyword>
<dbReference type="Pfam" id="PF07715">
    <property type="entry name" value="Plug"/>
    <property type="match status" value="1"/>
</dbReference>
<name>G4QE01_GLANF</name>
<dbReference type="STRING" id="1085623.GNIT_3180"/>
<dbReference type="Pfam" id="PF00593">
    <property type="entry name" value="TonB_dep_Rec_b-barrel"/>
    <property type="match status" value="1"/>
</dbReference>
<dbReference type="InterPro" id="IPR000531">
    <property type="entry name" value="Beta-barrel_TonB"/>
</dbReference>
<evidence type="ECO:0000256" key="4">
    <source>
        <dbReference type="ARBA" id="ARBA00022496"/>
    </source>
</evidence>
<dbReference type="SUPFAM" id="SSF56935">
    <property type="entry name" value="Porins"/>
    <property type="match status" value="1"/>
</dbReference>
<dbReference type="PANTHER" id="PTHR32552:SF81">
    <property type="entry name" value="TONB-DEPENDENT OUTER MEMBRANE RECEPTOR"/>
    <property type="match status" value="1"/>
</dbReference>
<feature type="domain" description="TonB-dependent receptor-like beta-barrel" evidence="14">
    <location>
        <begin position="262"/>
        <end position="826"/>
    </location>
</feature>
<keyword evidence="4" id="KW-0410">Iron transport</keyword>
<reference evidence="16 17" key="1">
    <citation type="journal article" date="2011" name="J. Bacteriol.">
        <title>Complete genome sequence of seawater bacterium Glaciecola nitratireducens FR1064T.</title>
        <authorList>
            <person name="Bian F."/>
            <person name="Qin Q.L."/>
            <person name="Xie B.B."/>
            <person name="Shu Y.L."/>
            <person name="Zhang X.Y."/>
            <person name="Yu Y."/>
            <person name="Chen B."/>
            <person name="Chen X.L."/>
            <person name="Zhou B.C."/>
            <person name="Zhang Y.Z."/>
        </authorList>
    </citation>
    <scope>NUCLEOTIDE SEQUENCE [LARGE SCALE GENOMIC DNA]</scope>
    <source>
        <strain evidence="17">JCM 12485 / KCTC 12276 / FR1064</strain>
    </source>
</reference>
<evidence type="ECO:0000313" key="17">
    <source>
        <dbReference type="Proteomes" id="UP000009282"/>
    </source>
</evidence>
<dbReference type="RefSeq" id="WP_014110146.1">
    <property type="nucleotide sequence ID" value="NC_016041.1"/>
</dbReference>
<feature type="signal peptide" evidence="13">
    <location>
        <begin position="1"/>
        <end position="30"/>
    </location>
</feature>
<keyword evidence="6" id="KW-0408">Iron</keyword>
<keyword evidence="17" id="KW-1185">Reference proteome</keyword>
<dbReference type="Gene3D" id="2.40.170.20">
    <property type="entry name" value="TonB-dependent receptor, beta-barrel domain"/>
    <property type="match status" value="2"/>
</dbReference>
<evidence type="ECO:0000256" key="9">
    <source>
        <dbReference type="ARBA" id="ARBA00023136"/>
    </source>
</evidence>
<dbReference type="GO" id="GO:0009279">
    <property type="term" value="C:cell outer membrane"/>
    <property type="evidence" value="ECO:0007669"/>
    <property type="project" value="UniProtKB-SubCell"/>
</dbReference>
<accession>G4QE01</accession>
<evidence type="ECO:0000256" key="12">
    <source>
        <dbReference type="RuleBase" id="RU003357"/>
    </source>
</evidence>
<evidence type="ECO:0000259" key="15">
    <source>
        <dbReference type="Pfam" id="PF07715"/>
    </source>
</evidence>
<proteinExistence type="inferred from homology"/>
<evidence type="ECO:0000256" key="10">
    <source>
        <dbReference type="ARBA" id="ARBA00023237"/>
    </source>
</evidence>
<keyword evidence="2 11" id="KW-0813">Transport</keyword>
<dbReference type="InterPro" id="IPR012910">
    <property type="entry name" value="Plug_dom"/>
</dbReference>
<gene>
    <name evidence="16" type="ordered locus">GNIT_3180</name>
</gene>